<reference evidence="1 2" key="1">
    <citation type="submission" date="2009-11" db="EMBL/GenBank/DDBJ databases">
        <title>Annotation of Allomyces macrogynus ATCC 38327.</title>
        <authorList>
            <consortium name="The Broad Institute Genome Sequencing Platform"/>
            <person name="Russ C."/>
            <person name="Cuomo C."/>
            <person name="Burger G."/>
            <person name="Gray M.W."/>
            <person name="Holland P.W.H."/>
            <person name="King N."/>
            <person name="Lang F.B.F."/>
            <person name="Roger A.J."/>
            <person name="Ruiz-Trillo I."/>
            <person name="Young S.K."/>
            <person name="Zeng Q."/>
            <person name="Gargeya S."/>
            <person name="Fitzgerald M."/>
            <person name="Haas B."/>
            <person name="Abouelleil A."/>
            <person name="Alvarado L."/>
            <person name="Arachchi H.M."/>
            <person name="Berlin A."/>
            <person name="Chapman S.B."/>
            <person name="Gearin G."/>
            <person name="Goldberg J."/>
            <person name="Griggs A."/>
            <person name="Gujja S."/>
            <person name="Hansen M."/>
            <person name="Heiman D."/>
            <person name="Howarth C."/>
            <person name="Larimer J."/>
            <person name="Lui A."/>
            <person name="MacDonald P.J.P."/>
            <person name="McCowen C."/>
            <person name="Montmayeur A."/>
            <person name="Murphy C."/>
            <person name="Neiman D."/>
            <person name="Pearson M."/>
            <person name="Priest M."/>
            <person name="Roberts A."/>
            <person name="Saif S."/>
            <person name="Shea T."/>
            <person name="Sisk P."/>
            <person name="Stolte C."/>
            <person name="Sykes S."/>
            <person name="Wortman J."/>
            <person name="Nusbaum C."/>
            <person name="Birren B."/>
        </authorList>
    </citation>
    <scope>NUCLEOTIDE SEQUENCE [LARGE SCALE GENOMIC DNA]</scope>
    <source>
        <strain evidence="1 2">ATCC 38327</strain>
    </source>
</reference>
<evidence type="ECO:0000313" key="2">
    <source>
        <dbReference type="Proteomes" id="UP000054350"/>
    </source>
</evidence>
<evidence type="ECO:0000313" key="1">
    <source>
        <dbReference type="EMBL" id="KNE55231.1"/>
    </source>
</evidence>
<gene>
    <name evidence="1" type="ORF">AMAG_17758</name>
</gene>
<proteinExistence type="predicted"/>
<name>A0A0L0RYU2_ALLM3</name>
<dbReference type="AlphaFoldDB" id="A0A0L0RYU2"/>
<organism evidence="1 2">
    <name type="scientific">Allomyces macrogynus (strain ATCC 38327)</name>
    <name type="common">Allomyces javanicus var. macrogynus</name>
    <dbReference type="NCBI Taxonomy" id="578462"/>
    <lineage>
        <taxon>Eukaryota</taxon>
        <taxon>Fungi</taxon>
        <taxon>Fungi incertae sedis</taxon>
        <taxon>Blastocladiomycota</taxon>
        <taxon>Blastocladiomycetes</taxon>
        <taxon>Blastocladiales</taxon>
        <taxon>Blastocladiaceae</taxon>
        <taxon>Allomyces</taxon>
    </lineage>
</organism>
<dbReference type="VEuPathDB" id="FungiDB:AMAG_17758"/>
<accession>A0A0L0RYU2</accession>
<keyword evidence="2" id="KW-1185">Reference proteome</keyword>
<reference evidence="2" key="2">
    <citation type="submission" date="2009-11" db="EMBL/GenBank/DDBJ databases">
        <title>The Genome Sequence of Allomyces macrogynus strain ATCC 38327.</title>
        <authorList>
            <consortium name="The Broad Institute Genome Sequencing Platform"/>
            <person name="Russ C."/>
            <person name="Cuomo C."/>
            <person name="Shea T."/>
            <person name="Young S.K."/>
            <person name="Zeng Q."/>
            <person name="Koehrsen M."/>
            <person name="Haas B."/>
            <person name="Borodovsky M."/>
            <person name="Guigo R."/>
            <person name="Alvarado L."/>
            <person name="Berlin A."/>
            <person name="Borenstein D."/>
            <person name="Chen Z."/>
            <person name="Engels R."/>
            <person name="Freedman E."/>
            <person name="Gellesch M."/>
            <person name="Goldberg J."/>
            <person name="Griggs A."/>
            <person name="Gujja S."/>
            <person name="Heiman D."/>
            <person name="Hepburn T."/>
            <person name="Howarth C."/>
            <person name="Jen D."/>
            <person name="Larson L."/>
            <person name="Lewis B."/>
            <person name="Mehta T."/>
            <person name="Park D."/>
            <person name="Pearson M."/>
            <person name="Roberts A."/>
            <person name="Saif S."/>
            <person name="Shenoy N."/>
            <person name="Sisk P."/>
            <person name="Stolte C."/>
            <person name="Sykes S."/>
            <person name="Walk T."/>
            <person name="White J."/>
            <person name="Yandava C."/>
            <person name="Burger G."/>
            <person name="Gray M.W."/>
            <person name="Holland P.W.H."/>
            <person name="King N."/>
            <person name="Lang F.B.F."/>
            <person name="Roger A.J."/>
            <person name="Ruiz-Trillo I."/>
            <person name="Lander E."/>
            <person name="Nusbaum C."/>
        </authorList>
    </citation>
    <scope>NUCLEOTIDE SEQUENCE [LARGE SCALE GENOMIC DNA]</scope>
    <source>
        <strain evidence="2">ATCC 38327</strain>
    </source>
</reference>
<dbReference type="Proteomes" id="UP000054350">
    <property type="component" value="Unassembled WGS sequence"/>
</dbReference>
<sequence length="516" mass="54180">MPRATYGASAFHYGAWLASSGAMLAGAVLAGTLVKLHGLFGRHQMAERSIQSRMRALQERAQAYLRAIPSPLIMLDSAGRVLGLNEHARDLFATRARQVDVGKVIQVEREAAANEEKVMALPGKTTAVRYPRTAIAPTQGSDKDTLMKSASDSTLGPLFRPGVTTVRVRRANGSTYPADLCASDLVSLNNRAGHARPSSTMDQPAVAPTVSTSLLSPSDTAATLAAVPAPEPVPSRPGVAQVVLLSDTSERSARRAALVAATEALQRAYLDHGSMMLWLCHELRNPLAALGPAIERDPDVADAVATMLGAIEDAGALLKGFEAERVRDRVGDDAEDDSEDSDAPLPHLIAKVINAHRGVAVAKQVDIAFDSSASPTYYVPHRTRAATAHLVQHLVALAVAAAQLRSQVHVRVAANVVTVSATPAESDAKVVAAIGPRRVQADSRPYQDAASLLDLHAMAIDGAASCVPGATWRRAGEGTRAALVQWQVVLPAPTAAEMERAAVPVADTAALAMSSA</sequence>
<protein>
    <submittedName>
        <fullName evidence="1">Uncharacterized protein</fullName>
    </submittedName>
</protein>
<dbReference type="EMBL" id="GG745329">
    <property type="protein sequence ID" value="KNE55231.1"/>
    <property type="molecule type" value="Genomic_DNA"/>
</dbReference>